<protein>
    <submittedName>
        <fullName evidence="2">Uncharacterized protein</fullName>
    </submittedName>
</protein>
<dbReference type="AlphaFoldDB" id="A0A2N3Y5X8"/>
<evidence type="ECO:0000313" key="2">
    <source>
        <dbReference type="EMBL" id="PKW18310.1"/>
    </source>
</evidence>
<organism evidence="2 3">
    <name type="scientific">Saccharopolyspora spinosa</name>
    <dbReference type="NCBI Taxonomy" id="60894"/>
    <lineage>
        <taxon>Bacteria</taxon>
        <taxon>Bacillati</taxon>
        <taxon>Actinomycetota</taxon>
        <taxon>Actinomycetes</taxon>
        <taxon>Pseudonocardiales</taxon>
        <taxon>Pseudonocardiaceae</taxon>
        <taxon>Saccharopolyspora</taxon>
    </lineage>
</organism>
<evidence type="ECO:0000256" key="1">
    <source>
        <dbReference type="SAM" id="MobiDB-lite"/>
    </source>
</evidence>
<dbReference type="STRING" id="994479.GCA_000194155_07036"/>
<dbReference type="RefSeq" id="WP_394378198.1">
    <property type="nucleotide sequence ID" value="NZ_CP171362.1"/>
</dbReference>
<feature type="region of interest" description="Disordered" evidence="1">
    <location>
        <begin position="48"/>
        <end position="68"/>
    </location>
</feature>
<sequence>MPPTGAQFMQVIAERGIPAKWQKLSATEASAATAVMIAMVVASSREIQPRATSVPARAGSSRRIGLRR</sequence>
<proteinExistence type="predicted"/>
<gene>
    <name evidence="2" type="ORF">A8926_6382</name>
</gene>
<dbReference type="Proteomes" id="UP000233786">
    <property type="component" value="Unassembled WGS sequence"/>
</dbReference>
<dbReference type="EMBL" id="PJNB01000001">
    <property type="protein sequence ID" value="PKW18310.1"/>
    <property type="molecule type" value="Genomic_DNA"/>
</dbReference>
<name>A0A2N3Y5X8_SACSN</name>
<accession>A0A2N3Y5X8</accession>
<keyword evidence="3" id="KW-1185">Reference proteome</keyword>
<reference evidence="2" key="1">
    <citation type="submission" date="2017-12" db="EMBL/GenBank/DDBJ databases">
        <title>Sequencing the genomes of 1000 Actinobacteria strains.</title>
        <authorList>
            <person name="Klenk H.-P."/>
        </authorList>
    </citation>
    <scope>NUCLEOTIDE SEQUENCE [LARGE SCALE GENOMIC DNA]</scope>
    <source>
        <strain evidence="2">DSM 44228</strain>
    </source>
</reference>
<evidence type="ECO:0000313" key="3">
    <source>
        <dbReference type="Proteomes" id="UP000233786"/>
    </source>
</evidence>
<comment type="caution">
    <text evidence="2">The sequence shown here is derived from an EMBL/GenBank/DDBJ whole genome shotgun (WGS) entry which is preliminary data.</text>
</comment>